<name>G0U741_TRYVY</name>
<proteinExistence type="predicted"/>
<gene>
    <name evidence="1" type="ORF">TVY486_1007440</name>
</gene>
<dbReference type="VEuPathDB" id="TriTrypDB:TvY486_1007440"/>
<reference evidence="1" key="1">
    <citation type="journal article" date="2012" name="Proc. Natl. Acad. Sci. U.S.A.">
        <title>Antigenic diversity is generated by distinct evolutionary mechanisms in African trypanosome species.</title>
        <authorList>
            <person name="Jackson A.P."/>
            <person name="Berry A."/>
            <person name="Aslett M."/>
            <person name="Allison H.C."/>
            <person name="Burton P."/>
            <person name="Vavrova-Anderson J."/>
            <person name="Brown R."/>
            <person name="Browne H."/>
            <person name="Corton N."/>
            <person name="Hauser H."/>
            <person name="Gamble J."/>
            <person name="Gilderthorp R."/>
            <person name="Marcello L."/>
            <person name="McQuillan J."/>
            <person name="Otto T.D."/>
            <person name="Quail M.A."/>
            <person name="Sanders M.J."/>
            <person name="van Tonder A."/>
            <person name="Ginger M.L."/>
            <person name="Field M.C."/>
            <person name="Barry J.D."/>
            <person name="Hertz-Fowler C."/>
            <person name="Berriman M."/>
        </authorList>
    </citation>
    <scope>NUCLEOTIDE SEQUENCE</scope>
    <source>
        <strain evidence="1">Y486</strain>
    </source>
</reference>
<dbReference type="OMA" id="ERSTYRW"/>
<evidence type="ECO:0000313" key="1">
    <source>
        <dbReference type="EMBL" id="CCC51698.1"/>
    </source>
</evidence>
<protein>
    <submittedName>
        <fullName evidence="1">Uncharacterized protein</fullName>
    </submittedName>
</protein>
<dbReference type="AlphaFoldDB" id="G0U741"/>
<sequence length="332" mass="38460">MPLRTDYARYPRDVREKQNIALSPYERRLADLHFTAYPSVVNEAALPPRAANDDAKGAQAPARQTVQIESGPVALMTTNQLNARLTEMAKEEMRQLEEERKRKPTGRITCGLKCGSVDRRSTYRHDYCNMDVPGFHERVRVISNYTKNWTETEKKNVEESKKFPYLTVPSSILGNRQTVYRHDYIPGATERDFRLLPHSTNLRDSDASFAYSCYTVDDPSRKIKYDEVVASCRNPRCLLWKTYSPRDSLRNVAGGINDSREELRQLRELIRASRLSSERSCSTKQNEEVYDANRRVLLPGLRGMGYRLAPTGEREYIHLPRDHFCHQVVYDY</sequence>
<accession>G0U741</accession>
<organism evidence="1">
    <name type="scientific">Trypanosoma vivax (strain Y486)</name>
    <dbReference type="NCBI Taxonomy" id="1055687"/>
    <lineage>
        <taxon>Eukaryota</taxon>
        <taxon>Discoba</taxon>
        <taxon>Euglenozoa</taxon>
        <taxon>Kinetoplastea</taxon>
        <taxon>Metakinetoplastina</taxon>
        <taxon>Trypanosomatida</taxon>
        <taxon>Trypanosomatidae</taxon>
        <taxon>Trypanosoma</taxon>
        <taxon>Duttonella</taxon>
    </lineage>
</organism>
<dbReference type="EMBL" id="HE573026">
    <property type="protein sequence ID" value="CCC51698.1"/>
    <property type="molecule type" value="Genomic_DNA"/>
</dbReference>